<organism evidence="8 9">
    <name type="scientific">Ditylenchus destructor</name>
    <dbReference type="NCBI Taxonomy" id="166010"/>
    <lineage>
        <taxon>Eukaryota</taxon>
        <taxon>Metazoa</taxon>
        <taxon>Ecdysozoa</taxon>
        <taxon>Nematoda</taxon>
        <taxon>Chromadorea</taxon>
        <taxon>Rhabditida</taxon>
        <taxon>Tylenchina</taxon>
        <taxon>Tylenchomorpha</taxon>
        <taxon>Sphaerularioidea</taxon>
        <taxon>Anguinidae</taxon>
        <taxon>Anguininae</taxon>
        <taxon>Ditylenchus</taxon>
    </lineage>
</organism>
<dbReference type="PROSITE" id="PS50075">
    <property type="entry name" value="CARRIER"/>
    <property type="match status" value="1"/>
</dbReference>
<comment type="caution">
    <text evidence="8">The sequence shown here is derived from an EMBL/GenBank/DDBJ whole genome shotgun (WGS) entry which is preliminary data.</text>
</comment>
<dbReference type="EMBL" id="JAKKPZ010000008">
    <property type="protein sequence ID" value="KAI1717908.1"/>
    <property type="molecule type" value="Genomic_DNA"/>
</dbReference>
<sequence>MTPQRALEENGYSAHPGDESLIDLLEHVVSDPNRQNRTVLQCGQRRWTLLELNAIADGLAKLFVHKFGCKKGSCVAIYMNKRAEYVFSYIAALKSGGAYLPLDISYPESLLNSVLEEVSPAVICTTSDHAQRLPENAPAFVFDEDGAWLDEIKNLSKEVNVQLPRIYADDLAYIVYSSGTTGKPKGYLAKENIHADFWRFIGIACPHRGAVISYKFRFDRYPYKADDVVACNVFFVWELFRPILQGIKMVIVPDDVIYDPTQLCQFLVENKVTRMLFTPSLLETVLDTQSGEILNESLKLFRVVHLCGEVVTCALLNRFMKLFPRIQCVNLYRDSRRSRRGLKPEDRKYAPVGKVVDQVKVLILDSSFQKVPIGVPGEIYVAGPTLAHGYINRPELNKNRFLEVPEEYRHDVGNRMYRTGDWGYLLPNSVLEICGRCDTLVRIRGYGVELQAIESTLLKLKYVSSCAVVSIGAEGDDKQLAAYIAEALPQTPTERKLAKIWSEVLHHSTLDIQESFFDLGGHSLLAARLLVKVSHEFGTELTMRDLFSAPTVYEMARILDGVERGSPEQTIDLSHQIETHDVKDNVMDLHLRAFWRSTEWDSRFFRSNVLLTGVTGFLGSHILAQLLASTQVRVVCLVRESATESVEQRLNNSLKKYGLLNKTIENQLKDRVRIMAGDIALVQFGLSEDNYHFLSYDVDLVVHSAAYVNLIYPYQALHGINVLGTRNVLDFCLKNKVKPLHYISTDAVIPAGLKDIDEDFPVELLKDKLSDGYGQSKYVAEQLVRRSQSRGLPSIIYRLGNQGPASDAGNWNEQDFTYLMLLSVIQTGKTPDVDWAVELTPVDFSSKFITEVVTNCFCPNVGKTFHLTNSQKAPKWSQLMDWICRLGFRIEKVSLDEWIDAVMISNDTSLQHLQKLVQVMIRDEEFFFSQSHYLRSNTDNLLQSTLKKKLSYPVIEERLIHHWLQQLIERGRIPMPPRPPRGNQLVGKVCIVTGASEGIGEAIARTLAVDGGANVVVASRQLDRLRQLTTKITSLTDSTTVLPIACDVTKRSDVEQLVAETLERFGKVDVLVNCAGCMYYCMTKNGYTEEWSRQIDVNCHGTTNMIGAVVPHMIARKKGHIVNITSDAGKRGFAGLAVYSGTKFYIEGLSQGLRQELVEYNIRITNVQPGDVLTKLASRSTDSEARSQYDFSKAGHKILDPEDVAQSVLFALSQPAHVAVNELLIEPQAAPI</sequence>
<dbReference type="Gene3D" id="3.40.50.12780">
    <property type="entry name" value="N-terminal domain of ligase-like"/>
    <property type="match status" value="1"/>
</dbReference>
<keyword evidence="9" id="KW-1185">Reference proteome</keyword>
<dbReference type="InterPro" id="IPR036736">
    <property type="entry name" value="ACP-like_sf"/>
</dbReference>
<comment type="catalytic activity">
    <reaction evidence="6">
        <text>acetyl-CoA + n malonyl-CoA + 2n NADPH + 2n H(+) = a long-chain fatty acid + (n+1) CoA + n CO2 + 2n NADP(+).</text>
        <dbReference type="EC" id="2.3.1.85"/>
    </reaction>
</comment>
<dbReference type="PANTHER" id="PTHR44845:SF6">
    <property type="entry name" value="BETA-ALANINE-ACTIVATING ENZYME"/>
    <property type="match status" value="1"/>
</dbReference>
<dbReference type="InterPro" id="IPR009081">
    <property type="entry name" value="PP-bd_ACP"/>
</dbReference>
<dbReference type="PROSITE" id="PS00012">
    <property type="entry name" value="PHOSPHOPANTETHEINE"/>
    <property type="match status" value="1"/>
</dbReference>
<dbReference type="SUPFAM" id="SSF47336">
    <property type="entry name" value="ACP-like"/>
    <property type="match status" value="1"/>
</dbReference>
<dbReference type="Pfam" id="PF00106">
    <property type="entry name" value="adh_short"/>
    <property type="match status" value="1"/>
</dbReference>
<dbReference type="PRINTS" id="PR00081">
    <property type="entry name" value="GDHRDH"/>
</dbReference>
<dbReference type="PANTHER" id="PTHR44845">
    <property type="entry name" value="CARRIER DOMAIN-CONTAINING PROTEIN"/>
    <property type="match status" value="1"/>
</dbReference>
<evidence type="ECO:0000256" key="6">
    <source>
        <dbReference type="ARBA" id="ARBA00044883"/>
    </source>
</evidence>
<evidence type="ECO:0000313" key="9">
    <source>
        <dbReference type="Proteomes" id="UP001201812"/>
    </source>
</evidence>
<evidence type="ECO:0000256" key="2">
    <source>
        <dbReference type="ARBA" id="ARBA00018769"/>
    </source>
</evidence>
<dbReference type="CDD" id="cd05235">
    <property type="entry name" value="SDR_e1"/>
    <property type="match status" value="1"/>
</dbReference>
<accession>A0AAD4N5Q1</accession>
<evidence type="ECO:0000256" key="3">
    <source>
        <dbReference type="ARBA" id="ARBA00022450"/>
    </source>
</evidence>
<feature type="domain" description="Carrier" evidence="7">
    <location>
        <begin position="488"/>
        <end position="563"/>
    </location>
</feature>
<dbReference type="SUPFAM" id="SSF56801">
    <property type="entry name" value="Acetyl-CoA synthetase-like"/>
    <property type="match status" value="1"/>
</dbReference>
<dbReference type="InterPro" id="IPR010080">
    <property type="entry name" value="Thioester_reductase-like_dom"/>
</dbReference>
<name>A0AAD4N5Q1_9BILA</name>
<evidence type="ECO:0000256" key="4">
    <source>
        <dbReference type="ARBA" id="ARBA00022553"/>
    </source>
</evidence>
<dbReference type="AlphaFoldDB" id="A0AAD4N5Q1"/>
<dbReference type="InterPro" id="IPR020806">
    <property type="entry name" value="PKS_PP-bd"/>
</dbReference>
<evidence type="ECO:0000256" key="5">
    <source>
        <dbReference type="ARBA" id="ARBA00023002"/>
    </source>
</evidence>
<dbReference type="SMART" id="SM00823">
    <property type="entry name" value="PKS_PP"/>
    <property type="match status" value="1"/>
</dbReference>
<dbReference type="InterPro" id="IPR036291">
    <property type="entry name" value="NAD(P)-bd_dom_sf"/>
</dbReference>
<dbReference type="InterPro" id="IPR020845">
    <property type="entry name" value="AMP-binding_CS"/>
</dbReference>
<reference evidence="8" key="1">
    <citation type="submission" date="2022-01" db="EMBL/GenBank/DDBJ databases">
        <title>Genome Sequence Resource for Two Populations of Ditylenchus destructor, the Migratory Endoparasitic Phytonematode.</title>
        <authorList>
            <person name="Zhang H."/>
            <person name="Lin R."/>
            <person name="Xie B."/>
        </authorList>
    </citation>
    <scope>NUCLEOTIDE SEQUENCE</scope>
    <source>
        <strain evidence="8">BazhouSP</strain>
    </source>
</reference>
<dbReference type="GO" id="GO:0004312">
    <property type="term" value="F:fatty acid synthase activity"/>
    <property type="evidence" value="ECO:0007669"/>
    <property type="project" value="UniProtKB-EC"/>
</dbReference>
<dbReference type="InterPro" id="IPR000873">
    <property type="entry name" value="AMP-dep_synth/lig_dom"/>
</dbReference>
<evidence type="ECO:0000259" key="7">
    <source>
        <dbReference type="PROSITE" id="PS50075"/>
    </source>
</evidence>
<dbReference type="Gene3D" id="3.40.50.720">
    <property type="entry name" value="NAD(P)-binding Rossmann-like Domain"/>
    <property type="match status" value="2"/>
</dbReference>
<dbReference type="PROSITE" id="PS00455">
    <property type="entry name" value="AMP_BINDING"/>
    <property type="match status" value="1"/>
</dbReference>
<dbReference type="PROSITE" id="PS00061">
    <property type="entry name" value="ADH_SHORT"/>
    <property type="match status" value="1"/>
</dbReference>
<dbReference type="Pfam" id="PF00550">
    <property type="entry name" value="PP-binding"/>
    <property type="match status" value="1"/>
</dbReference>
<dbReference type="NCBIfam" id="TIGR01746">
    <property type="entry name" value="Thioester-redct"/>
    <property type="match status" value="1"/>
</dbReference>
<dbReference type="InterPro" id="IPR020904">
    <property type="entry name" value="Sc_DH/Rdtase_CS"/>
</dbReference>
<dbReference type="InterPro" id="IPR042099">
    <property type="entry name" value="ANL_N_sf"/>
</dbReference>
<dbReference type="FunFam" id="1.10.1200.10:FF:000005">
    <property type="entry name" value="Nonribosomal peptide synthetase 1"/>
    <property type="match status" value="1"/>
</dbReference>
<proteinExistence type="predicted"/>
<evidence type="ECO:0000313" key="8">
    <source>
        <dbReference type="EMBL" id="KAI1717908.1"/>
    </source>
</evidence>
<dbReference type="Pfam" id="PF07993">
    <property type="entry name" value="NAD_binding_4"/>
    <property type="match status" value="1"/>
</dbReference>
<dbReference type="InterPro" id="IPR029058">
    <property type="entry name" value="AB_hydrolase_fold"/>
</dbReference>
<dbReference type="EC" id="2.3.1.85" evidence="1"/>
<dbReference type="Pfam" id="PF00501">
    <property type="entry name" value="AMP-binding"/>
    <property type="match status" value="1"/>
</dbReference>
<dbReference type="Proteomes" id="UP001201812">
    <property type="component" value="Unassembled WGS sequence"/>
</dbReference>
<keyword evidence="5" id="KW-0560">Oxidoreductase</keyword>
<dbReference type="FunFam" id="3.40.50.720:FF:000047">
    <property type="entry name" value="NADP-dependent L-serine/L-allo-threonine dehydrogenase"/>
    <property type="match status" value="1"/>
</dbReference>
<dbReference type="PRINTS" id="PR00080">
    <property type="entry name" value="SDRFAMILY"/>
</dbReference>
<dbReference type="InterPro" id="IPR002347">
    <property type="entry name" value="SDR_fam"/>
</dbReference>
<protein>
    <recommendedName>
        <fullName evidence="2">Fatty acid synthase</fullName>
        <ecNumber evidence="1">2.3.1.85</ecNumber>
    </recommendedName>
</protein>
<evidence type="ECO:0000256" key="1">
    <source>
        <dbReference type="ARBA" id="ARBA00012873"/>
    </source>
</evidence>
<dbReference type="Gene3D" id="3.40.50.1820">
    <property type="entry name" value="alpha/beta hydrolase"/>
    <property type="match status" value="1"/>
</dbReference>
<dbReference type="GO" id="GO:0016616">
    <property type="term" value="F:oxidoreductase activity, acting on the CH-OH group of donors, NAD or NADP as acceptor"/>
    <property type="evidence" value="ECO:0007669"/>
    <property type="project" value="UniProtKB-ARBA"/>
</dbReference>
<dbReference type="GO" id="GO:0031177">
    <property type="term" value="F:phosphopantetheine binding"/>
    <property type="evidence" value="ECO:0007669"/>
    <property type="project" value="InterPro"/>
</dbReference>
<dbReference type="InterPro" id="IPR013120">
    <property type="entry name" value="FAR_NAD-bd"/>
</dbReference>
<gene>
    <name evidence="8" type="ORF">DdX_06316</name>
</gene>
<dbReference type="InterPro" id="IPR006162">
    <property type="entry name" value="Ppantetheine_attach_site"/>
</dbReference>
<keyword evidence="3" id="KW-0596">Phosphopantetheine</keyword>
<keyword evidence="4" id="KW-0597">Phosphoprotein</keyword>
<dbReference type="SUPFAM" id="SSF51735">
    <property type="entry name" value="NAD(P)-binding Rossmann-fold domains"/>
    <property type="match status" value="2"/>
</dbReference>